<feature type="domain" description="Fibronectin type-III" evidence="7">
    <location>
        <begin position="247"/>
        <end position="344"/>
    </location>
</feature>
<dbReference type="SMART" id="SM00060">
    <property type="entry name" value="FN3"/>
    <property type="match status" value="3"/>
</dbReference>
<keyword evidence="3" id="KW-1015">Disulfide bond</keyword>
<evidence type="ECO:0000256" key="4">
    <source>
        <dbReference type="PROSITE-ProRule" id="PRU00076"/>
    </source>
</evidence>
<dbReference type="InterPro" id="IPR055355">
    <property type="entry name" value="ZP-C"/>
</dbReference>
<reference evidence="10" key="1">
    <citation type="submission" date="2025-08" db="UniProtKB">
        <authorList>
            <consortium name="RefSeq"/>
        </authorList>
    </citation>
    <scope>IDENTIFICATION</scope>
</reference>
<dbReference type="InParanoid" id="A0A6J2S804"/>
<gene>
    <name evidence="10" type="primary">LOC115028247</name>
</gene>
<dbReference type="InterPro" id="IPR013783">
    <property type="entry name" value="Ig-like_fold"/>
</dbReference>
<evidence type="ECO:0000313" key="9">
    <source>
        <dbReference type="Proteomes" id="UP000504630"/>
    </source>
</evidence>
<dbReference type="RefSeq" id="XP_029317745.1">
    <property type="nucleotide sequence ID" value="XM_029461885.1"/>
</dbReference>
<dbReference type="PROSITE" id="PS00010">
    <property type="entry name" value="ASX_HYDROXYL"/>
    <property type="match status" value="1"/>
</dbReference>
<evidence type="ECO:0000256" key="2">
    <source>
        <dbReference type="ARBA" id="ARBA00022729"/>
    </source>
</evidence>
<organism evidence="9 10">
    <name type="scientific">Cottoperca gobio</name>
    <name type="common">Frogmouth</name>
    <name type="synonym">Aphritis gobio</name>
    <dbReference type="NCBI Taxonomy" id="56716"/>
    <lineage>
        <taxon>Eukaryota</taxon>
        <taxon>Metazoa</taxon>
        <taxon>Chordata</taxon>
        <taxon>Craniata</taxon>
        <taxon>Vertebrata</taxon>
        <taxon>Euteleostomi</taxon>
        <taxon>Actinopterygii</taxon>
        <taxon>Neopterygii</taxon>
        <taxon>Teleostei</taxon>
        <taxon>Neoteleostei</taxon>
        <taxon>Acanthomorphata</taxon>
        <taxon>Eupercaria</taxon>
        <taxon>Perciformes</taxon>
        <taxon>Notothenioidei</taxon>
        <taxon>Bovichtidae</taxon>
        <taxon>Cottoperca</taxon>
    </lineage>
</organism>
<evidence type="ECO:0000256" key="5">
    <source>
        <dbReference type="SAM" id="SignalP"/>
    </source>
</evidence>
<dbReference type="Proteomes" id="UP000504630">
    <property type="component" value="Chromosome 23"/>
</dbReference>
<dbReference type="InterPro" id="IPR000152">
    <property type="entry name" value="EGF-type_Asp/Asn_hydroxyl_site"/>
</dbReference>
<dbReference type="PROSITE" id="PS50853">
    <property type="entry name" value="FN3"/>
    <property type="match status" value="1"/>
</dbReference>
<dbReference type="CDD" id="cd00054">
    <property type="entry name" value="EGF_CA"/>
    <property type="match status" value="1"/>
</dbReference>
<evidence type="ECO:0000256" key="3">
    <source>
        <dbReference type="ARBA" id="ARBA00023157"/>
    </source>
</evidence>
<dbReference type="Gene3D" id="2.60.40.3210">
    <property type="entry name" value="Zona pellucida, ZP-N domain"/>
    <property type="match status" value="1"/>
</dbReference>
<dbReference type="PANTHER" id="PTHR14002">
    <property type="entry name" value="ENDOGLIN/TGF-BETA RECEPTOR TYPE III"/>
    <property type="match status" value="1"/>
</dbReference>
<dbReference type="CDD" id="cd00063">
    <property type="entry name" value="FN3"/>
    <property type="match status" value="1"/>
</dbReference>
<dbReference type="InterPro" id="IPR001507">
    <property type="entry name" value="ZP_dom"/>
</dbReference>
<sequence length="1022" mass="114225">MLCFATITKTMNSLQFSLILFILVPHTISFGRCDDISFSICWMSKNDVLERRNGNIWLNDTALKSISKVGKVTSLTVSQAVENKLTLQYGGSVQAWTFRISPRTKFTEIRGQKKPTEQPTSATKGFLEMLSPSEVFACENGTLFFHQDENFFLAIGHTRRLPVKLESRTPSMLLVSWMLSGPAATSSHTVTLFHTELGSYSALSVDSTSNNHYRFTALESCSRYVACVETAGAHCFTCLSTITDPDAPKGFDVTSWNSSSISLAWDCPDNDKFSFFLLTIFYLGGEDHITDEVIFWPKDDNLVFTLSDLEPCSRVKFGLQTVCQAGIETRYSKMVLNEGNSAHSNIQALRQTSFGSDNYTLSWEVRNTSSISSFRVYHEGALQGSTLLTNFIVGGLLPCQQYQAMVEAVCGDGVLMSDQTLTTHTGSRGVSELTYRSIDSTALWTPHSSHQPALAFIYELSLENGTIIQSSRVNGSELRLPGLEEGTTYVLDVWEECAGHWESEHAHVYFEGTNSSLELLVRAVPRALDSSEELSDPISMYLTMVVPWSQPEELQEEGSEPRNKMEKIFKDKLQELLKDFSQPARVELSTIEPAIDPDETAVLFDTFDATNTKEDVPLLVEDQLEHIRSLNTENISIRDGVIHWDGPDLCGSFKQTLCDRNSLCINTLGSYTCVCRHGFYDGSSVFEPVATSHPVCNEKGLISRCLNKWATGGIAKPYLMSYFGGKVDVILNDGRCAVNESEMFYFFRTSRKASECGTERRVNNTHIDFQNTLTVTLTTEKIISRRDLKVVWKCVYPRHYIRNAQLSVDMEWLSSIFLVQVNSSVPLGLTMTLFTDGSYTDSYSDAVTKELEDTLFFQVALQTNHSFASDLLLQVESCWATEGTDPQEAVQGVFLQDGCAVDHTFHWLSVNGRSQTSRFSMQMFTMPRGLPLYIHCLTNICAHDEDCSKNCSSQQRVKRSASRERKRAAVVSAGPLLVNRTSAVPAVLGRSHDIDLHRGRFNRHSGSNCALSECDQSHHDLL</sequence>
<accession>A0A6J2S804</accession>
<name>A0A6J2S804_COTGO</name>
<feature type="signal peptide" evidence="5">
    <location>
        <begin position="1"/>
        <end position="29"/>
    </location>
</feature>
<dbReference type="Gene3D" id="2.60.40.4100">
    <property type="entry name" value="Zona pellucida, ZP-C domain"/>
    <property type="match status" value="1"/>
</dbReference>
<proteinExistence type="predicted"/>
<evidence type="ECO:0000256" key="1">
    <source>
        <dbReference type="ARBA" id="ARBA00022536"/>
    </source>
</evidence>
<protein>
    <submittedName>
        <fullName evidence="10">Uncharacterized protein LOC115028247 isoform X1</fullName>
    </submittedName>
</protein>
<keyword evidence="2 5" id="KW-0732">Signal</keyword>
<dbReference type="SUPFAM" id="SSF49265">
    <property type="entry name" value="Fibronectin type III"/>
    <property type="match status" value="1"/>
</dbReference>
<dbReference type="InterPro" id="IPR000742">
    <property type="entry name" value="EGF"/>
</dbReference>
<keyword evidence="1 4" id="KW-0245">EGF-like domain</keyword>
<evidence type="ECO:0000313" key="10">
    <source>
        <dbReference type="RefSeq" id="XP_029317745.1"/>
    </source>
</evidence>
<dbReference type="PROSITE" id="PS50026">
    <property type="entry name" value="EGF_3"/>
    <property type="match status" value="1"/>
</dbReference>
<dbReference type="Pfam" id="PF00100">
    <property type="entry name" value="Zona_pellucida"/>
    <property type="match status" value="1"/>
</dbReference>
<dbReference type="SMART" id="SM00241">
    <property type="entry name" value="ZP"/>
    <property type="match status" value="1"/>
</dbReference>
<dbReference type="InterPro" id="IPR003961">
    <property type="entry name" value="FN3_dom"/>
</dbReference>
<evidence type="ECO:0000259" key="8">
    <source>
        <dbReference type="PROSITE" id="PS51034"/>
    </source>
</evidence>
<dbReference type="SMART" id="SM00179">
    <property type="entry name" value="EGF_CA"/>
    <property type="match status" value="1"/>
</dbReference>
<dbReference type="Pfam" id="PF07645">
    <property type="entry name" value="EGF_CA"/>
    <property type="match status" value="1"/>
</dbReference>
<dbReference type="Gene3D" id="2.60.40.10">
    <property type="entry name" value="Immunoglobulins"/>
    <property type="match status" value="2"/>
</dbReference>
<dbReference type="AlphaFoldDB" id="A0A6J2S804"/>
<dbReference type="KEGG" id="cgob:115028247"/>
<feature type="domain" description="ZP" evidence="8">
    <location>
        <begin position="695"/>
        <end position="958"/>
    </location>
</feature>
<dbReference type="InterPro" id="IPR036116">
    <property type="entry name" value="FN3_sf"/>
</dbReference>
<dbReference type="PANTHER" id="PTHR14002:SF60">
    <property type="entry name" value="ZP DOMAIN-CONTAINING PROTEIN"/>
    <property type="match status" value="1"/>
</dbReference>
<dbReference type="Gene3D" id="2.10.25.10">
    <property type="entry name" value="Laminin"/>
    <property type="match status" value="1"/>
</dbReference>
<feature type="chain" id="PRO_5026918851" evidence="5">
    <location>
        <begin position="30"/>
        <end position="1022"/>
    </location>
</feature>
<evidence type="ECO:0000259" key="6">
    <source>
        <dbReference type="PROSITE" id="PS50026"/>
    </source>
</evidence>
<dbReference type="GO" id="GO:0005509">
    <property type="term" value="F:calcium ion binding"/>
    <property type="evidence" value="ECO:0007669"/>
    <property type="project" value="InterPro"/>
</dbReference>
<dbReference type="InterPro" id="IPR049883">
    <property type="entry name" value="NOTCH1_EGF-like"/>
</dbReference>
<dbReference type="GeneID" id="115028247"/>
<evidence type="ECO:0000259" key="7">
    <source>
        <dbReference type="PROSITE" id="PS50853"/>
    </source>
</evidence>
<dbReference type="InterPro" id="IPR001881">
    <property type="entry name" value="EGF-like_Ca-bd_dom"/>
</dbReference>
<keyword evidence="9" id="KW-1185">Reference proteome</keyword>
<dbReference type="InterPro" id="IPR042235">
    <property type="entry name" value="ZP-C_dom"/>
</dbReference>
<feature type="domain" description="EGF-like" evidence="6">
    <location>
        <begin position="646"/>
        <end position="685"/>
    </location>
</feature>
<dbReference type="OrthoDB" id="9987373at2759"/>
<dbReference type="SUPFAM" id="SSF57196">
    <property type="entry name" value="EGF/Laminin"/>
    <property type="match status" value="1"/>
</dbReference>
<comment type="caution">
    <text evidence="4">Lacks conserved residue(s) required for the propagation of feature annotation.</text>
</comment>
<dbReference type="PROSITE" id="PS51034">
    <property type="entry name" value="ZP_2"/>
    <property type="match status" value="1"/>
</dbReference>